<dbReference type="EMBL" id="GDJX01020750">
    <property type="protein sequence ID" value="JAT47186.1"/>
    <property type="molecule type" value="Transcribed_RNA"/>
</dbReference>
<dbReference type="InterPro" id="IPR012677">
    <property type="entry name" value="Nucleotide-bd_a/b_plait_sf"/>
</dbReference>
<feature type="compositionally biased region" description="Basic and acidic residues" evidence="5">
    <location>
        <begin position="147"/>
        <end position="167"/>
    </location>
</feature>
<feature type="domain" description="RRM" evidence="6">
    <location>
        <begin position="24"/>
        <end position="105"/>
    </location>
</feature>
<dbReference type="SUPFAM" id="SSF54928">
    <property type="entry name" value="RNA-binding domain, RBD"/>
    <property type="match status" value="1"/>
</dbReference>
<dbReference type="Pfam" id="PF00076">
    <property type="entry name" value="RRM_1"/>
    <property type="match status" value="1"/>
</dbReference>
<dbReference type="AlphaFoldDB" id="A0A1D1Y864"/>
<gene>
    <name evidence="8" type="primary">rbm18_0</name>
    <name evidence="7" type="synonym">rbm18_2</name>
    <name evidence="8" type="ORF">g.50374</name>
    <name evidence="7" type="ORF">g.50375</name>
</gene>
<dbReference type="Gene3D" id="3.30.70.330">
    <property type="match status" value="1"/>
</dbReference>
<keyword evidence="2 4" id="KW-0694">RNA-binding</keyword>
<dbReference type="EMBL" id="GDJX01017118">
    <property type="protein sequence ID" value="JAT50818.1"/>
    <property type="molecule type" value="Transcribed_RNA"/>
</dbReference>
<evidence type="ECO:0000256" key="3">
    <source>
        <dbReference type="ARBA" id="ARBA00030780"/>
    </source>
</evidence>
<proteinExistence type="predicted"/>
<dbReference type="PANTHER" id="PTHR21245">
    <property type="entry name" value="HETEROGENEOUS NUCLEAR RIBONUCLEOPROTEIN"/>
    <property type="match status" value="1"/>
</dbReference>
<name>A0A1D1Y864_9ARAE</name>
<reference evidence="8" key="1">
    <citation type="submission" date="2015-07" db="EMBL/GenBank/DDBJ databases">
        <title>Transcriptome Assembly of Anthurium amnicola.</title>
        <authorList>
            <person name="Suzuki J."/>
        </authorList>
    </citation>
    <scope>NUCLEOTIDE SEQUENCE</scope>
</reference>
<dbReference type="GO" id="GO:0003723">
    <property type="term" value="F:RNA binding"/>
    <property type="evidence" value="ECO:0007669"/>
    <property type="project" value="UniProtKB-UniRule"/>
</dbReference>
<dbReference type="SMART" id="SM00360">
    <property type="entry name" value="RRM"/>
    <property type="match status" value="1"/>
</dbReference>
<evidence type="ECO:0000313" key="8">
    <source>
        <dbReference type="EMBL" id="JAT50818.1"/>
    </source>
</evidence>
<evidence type="ECO:0000259" key="6">
    <source>
        <dbReference type="PROSITE" id="PS50102"/>
    </source>
</evidence>
<evidence type="ECO:0000256" key="4">
    <source>
        <dbReference type="PROSITE-ProRule" id="PRU00176"/>
    </source>
</evidence>
<evidence type="ECO:0000313" key="7">
    <source>
        <dbReference type="EMBL" id="JAT47186.1"/>
    </source>
</evidence>
<feature type="region of interest" description="Disordered" evidence="5">
    <location>
        <begin position="110"/>
        <end position="182"/>
    </location>
</feature>
<organism evidence="8">
    <name type="scientific">Anthurium amnicola</name>
    <dbReference type="NCBI Taxonomy" id="1678845"/>
    <lineage>
        <taxon>Eukaryota</taxon>
        <taxon>Viridiplantae</taxon>
        <taxon>Streptophyta</taxon>
        <taxon>Embryophyta</taxon>
        <taxon>Tracheophyta</taxon>
        <taxon>Spermatophyta</taxon>
        <taxon>Magnoliopsida</taxon>
        <taxon>Liliopsida</taxon>
        <taxon>Araceae</taxon>
        <taxon>Pothoideae</taxon>
        <taxon>Potheae</taxon>
        <taxon>Anthurium</taxon>
    </lineage>
</organism>
<feature type="compositionally biased region" description="Polar residues" evidence="5">
    <location>
        <begin position="171"/>
        <end position="182"/>
    </location>
</feature>
<evidence type="ECO:0000256" key="1">
    <source>
        <dbReference type="ARBA" id="ARBA00021141"/>
    </source>
</evidence>
<sequence>MHVSGHFVSYTMESKGQNVEKCESRLYIGNLDQRITESTVIKMFSPFGKIVSEDFLWHTRGPKRGEPRGYAFIQYSNEEEARLAKTKMNGRLACGRPLVVHFANERDFMETNASKTTSDPKKLSTGSSSSSQMSRGAMIAAIRNKLRSLEGESDSTKKPRLSEREAEGIISHQSDGCSMSRR</sequence>
<dbReference type="InterPro" id="IPR035979">
    <property type="entry name" value="RBD_domain_sf"/>
</dbReference>
<dbReference type="PROSITE" id="PS50102">
    <property type="entry name" value="RRM"/>
    <property type="match status" value="1"/>
</dbReference>
<evidence type="ECO:0000256" key="5">
    <source>
        <dbReference type="SAM" id="MobiDB-lite"/>
    </source>
</evidence>
<dbReference type="InterPro" id="IPR000504">
    <property type="entry name" value="RRM_dom"/>
</dbReference>
<dbReference type="CDD" id="cd12355">
    <property type="entry name" value="RRM_RBM18"/>
    <property type="match status" value="1"/>
</dbReference>
<evidence type="ECO:0000256" key="2">
    <source>
        <dbReference type="ARBA" id="ARBA00022884"/>
    </source>
</evidence>
<protein>
    <recommendedName>
        <fullName evidence="1">Probable RNA-binding protein 18</fullName>
    </recommendedName>
    <alternativeName>
        <fullName evidence="3">RNA-binding motif protein 18</fullName>
    </alternativeName>
</protein>
<feature type="compositionally biased region" description="Low complexity" evidence="5">
    <location>
        <begin position="124"/>
        <end position="134"/>
    </location>
</feature>
<dbReference type="InterPro" id="IPR039157">
    <property type="entry name" value="RBM18_RRM"/>
</dbReference>
<accession>A0A1D1Y864</accession>